<keyword evidence="2" id="KW-1185">Reference proteome</keyword>
<sequence length="357" mass="38614">MKKITLGIAALFAAFTMNAQDSCTDAVEVTAGNTYTVDAINGEAATSTCYTNPNTGDPIIAENAEWFVYTTGNENMIVTISSDLETNSGADTRLSIFTGTCDTELTCYAANDDVNYVGENDPANNLTSTTEFFAEAGVTYYIIWDDQWEGTGFDFEVTEELAPESPGVATTPTPADNAVNVEVIETTDSQNNPTTGVEFSWEAPSTGASGYRVYLGNSPDNLNVLGTTQNTQVTITGMEYSTTYYWKIESVNQYEGVSILIPATGSSTWSFTTEGEMSVDDFKNESLTHYVSNGLLNINAEQQLNKVTLYSILGSQVASQEVNNTNATIEISNLQAGVYLAQVQVEGKTKTFKFVKK</sequence>
<evidence type="ECO:0000313" key="2">
    <source>
        <dbReference type="Proteomes" id="UP000356253"/>
    </source>
</evidence>
<protein>
    <submittedName>
        <fullName evidence="1">Uncharacterized protein</fullName>
    </submittedName>
</protein>
<proteinExistence type="predicted"/>
<dbReference type="EMBL" id="CABVMM010000006">
    <property type="protein sequence ID" value="VVV00575.1"/>
    <property type="molecule type" value="Genomic_DNA"/>
</dbReference>
<gene>
    <name evidence="1" type="ORF">FVB9532_01847</name>
</gene>
<reference evidence="1" key="1">
    <citation type="submission" date="2019-09" db="EMBL/GenBank/DDBJ databases">
        <authorList>
            <person name="Rodrigo-Torres L."/>
            <person name="Arahal R. D."/>
            <person name="Lucena T."/>
        </authorList>
    </citation>
    <scope>NUCLEOTIDE SEQUENCE</scope>
    <source>
        <strain evidence="1">ISS653</strain>
    </source>
</reference>
<evidence type="ECO:0000313" key="1">
    <source>
        <dbReference type="EMBL" id="VVV00575.1"/>
    </source>
</evidence>
<organism evidence="1 2">
    <name type="scientific">Mesonia oceanica</name>
    <dbReference type="NCBI Taxonomy" id="2687242"/>
    <lineage>
        <taxon>Bacteria</taxon>
        <taxon>Pseudomonadati</taxon>
        <taxon>Bacteroidota</taxon>
        <taxon>Flavobacteriia</taxon>
        <taxon>Flavobacteriales</taxon>
        <taxon>Flavobacteriaceae</taxon>
        <taxon>Mesonia</taxon>
    </lineage>
</organism>
<name>A0AC61YB31_9FLAO</name>
<accession>A0AC61YB31</accession>
<dbReference type="Proteomes" id="UP000356253">
    <property type="component" value="Unassembled WGS sequence"/>
</dbReference>
<comment type="caution">
    <text evidence="1">The sequence shown here is derived from an EMBL/GenBank/DDBJ whole genome shotgun (WGS) entry which is preliminary data.</text>
</comment>